<name>A0ABT7L0Y6_9BACI</name>
<keyword evidence="1" id="KW-0614">Plasmid</keyword>
<proteinExistence type="predicted"/>
<keyword evidence="2" id="KW-1185">Reference proteome</keyword>
<comment type="caution">
    <text evidence="1">The sequence shown here is derived from an EMBL/GenBank/DDBJ whole genome shotgun (WGS) entry which is preliminary data.</text>
</comment>
<organism evidence="1 2">
    <name type="scientific">Bacillus shihchuchen</name>
    <dbReference type="NCBI Taxonomy" id="3036942"/>
    <lineage>
        <taxon>Bacteria</taxon>
        <taxon>Bacillati</taxon>
        <taxon>Bacillota</taxon>
        <taxon>Bacilli</taxon>
        <taxon>Bacillales</taxon>
        <taxon>Bacillaceae</taxon>
        <taxon>Bacillus</taxon>
        <taxon>Bacillus cereus group</taxon>
    </lineage>
</organism>
<sequence>MENNQKNHVNSYQYDNALNKELNMSTATIKKQKARILRSGEKPFEFQAGISTYGLWYSLGVHTGPADVGVTFEPLADTTYVSAKVRYTNSNMTKVEEEYVTDFTIHCGNAAETVEICFKGHPFGTVVRGMVSGLA</sequence>
<geneLocation type="plasmid" evidence="1">
    <name>pBS01</name>
</geneLocation>
<evidence type="ECO:0000313" key="1">
    <source>
        <dbReference type="EMBL" id="MDL2419463.1"/>
    </source>
</evidence>
<evidence type="ECO:0000313" key="2">
    <source>
        <dbReference type="Proteomes" id="UP001229716"/>
    </source>
</evidence>
<gene>
    <name evidence="1" type="ORF">P6F46_28545</name>
</gene>
<protein>
    <submittedName>
        <fullName evidence="1">Uncharacterized protein</fullName>
    </submittedName>
</protein>
<reference evidence="1 2" key="1">
    <citation type="journal article" date="2023" name="Int. J. Mol. Sci.">
        <title>Pathogenicity and Genomic Characterization of a Novel Genospecies, Bacillus shihchuchen, of the Bacillus cereus Group Isolated from Chinese Softshell Turtle (Pelodiscus sinensis).</title>
        <authorList>
            <person name="Cheng L.W."/>
            <person name="Byadgi O.V."/>
            <person name="Tsai C.E."/>
            <person name="Wang P.C."/>
            <person name="Chen S.C."/>
        </authorList>
    </citation>
    <scope>NUCLEOTIDE SEQUENCE [LARGE SCALE GENOMIC DNA]</scope>
    <source>
        <strain evidence="1 2">QF108-045</strain>
    </source>
</reference>
<dbReference type="EMBL" id="JASWHZ010000002">
    <property type="protein sequence ID" value="MDL2419463.1"/>
    <property type="molecule type" value="Genomic_DNA"/>
</dbReference>
<dbReference type="Proteomes" id="UP001229716">
    <property type="component" value="Unassembled WGS sequence"/>
</dbReference>
<accession>A0ABT7L0Y6</accession>